<dbReference type="EC" id="2.7.13.3" evidence="3"/>
<evidence type="ECO:0000256" key="9">
    <source>
        <dbReference type="ARBA" id="ARBA00022840"/>
    </source>
</evidence>
<dbReference type="PANTHER" id="PTHR43711:SF31">
    <property type="entry name" value="HISTIDINE KINASE"/>
    <property type="match status" value="1"/>
</dbReference>
<evidence type="ECO:0000256" key="10">
    <source>
        <dbReference type="ARBA" id="ARBA00023012"/>
    </source>
</evidence>
<name>A0A425Y050_9BACT</name>
<dbReference type="Gene3D" id="3.30.565.10">
    <property type="entry name" value="Histidine kinase-like ATPase, C-terminal domain"/>
    <property type="match status" value="1"/>
</dbReference>
<keyword evidence="11 12" id="KW-0472">Membrane</keyword>
<dbReference type="Gene3D" id="3.40.50.2300">
    <property type="match status" value="2"/>
</dbReference>
<keyword evidence="4" id="KW-1003">Cell membrane</keyword>
<dbReference type="Pfam" id="PF04392">
    <property type="entry name" value="ABC_sub_bind"/>
    <property type="match status" value="1"/>
</dbReference>
<dbReference type="InterPro" id="IPR005467">
    <property type="entry name" value="His_kinase_dom"/>
</dbReference>
<comment type="caution">
    <text evidence="14">The sequence shown here is derived from an EMBL/GenBank/DDBJ whole genome shotgun (WGS) entry which is preliminary data.</text>
</comment>
<dbReference type="Pfam" id="PF00512">
    <property type="entry name" value="HisKA"/>
    <property type="match status" value="1"/>
</dbReference>
<keyword evidence="8" id="KW-0418">Kinase</keyword>
<evidence type="ECO:0000259" key="13">
    <source>
        <dbReference type="PROSITE" id="PS50109"/>
    </source>
</evidence>
<dbReference type="AlphaFoldDB" id="A0A425Y050"/>
<dbReference type="InterPro" id="IPR036890">
    <property type="entry name" value="HATPase_C_sf"/>
</dbReference>
<evidence type="ECO:0000313" key="15">
    <source>
        <dbReference type="Proteomes" id="UP000285794"/>
    </source>
</evidence>
<dbReference type="InterPro" id="IPR003594">
    <property type="entry name" value="HATPase_dom"/>
</dbReference>
<dbReference type="Pfam" id="PF02518">
    <property type="entry name" value="HATPase_c"/>
    <property type="match status" value="1"/>
</dbReference>
<dbReference type="SMART" id="SM00387">
    <property type="entry name" value="HATPase_c"/>
    <property type="match status" value="1"/>
</dbReference>
<evidence type="ECO:0000256" key="7">
    <source>
        <dbReference type="ARBA" id="ARBA00022741"/>
    </source>
</evidence>
<keyword evidence="5" id="KW-0597">Phosphoprotein</keyword>
<keyword evidence="12" id="KW-1133">Transmembrane helix</keyword>
<evidence type="ECO:0000256" key="3">
    <source>
        <dbReference type="ARBA" id="ARBA00012438"/>
    </source>
</evidence>
<dbReference type="InterPro" id="IPR007487">
    <property type="entry name" value="ABC_transpt-TYRBP-like"/>
</dbReference>
<dbReference type="SUPFAM" id="SSF55874">
    <property type="entry name" value="ATPase domain of HSP90 chaperone/DNA topoisomerase II/histidine kinase"/>
    <property type="match status" value="1"/>
</dbReference>
<dbReference type="PRINTS" id="PR00344">
    <property type="entry name" value="BCTRLSENSOR"/>
</dbReference>
<dbReference type="InterPro" id="IPR004358">
    <property type="entry name" value="Sig_transdc_His_kin-like_C"/>
</dbReference>
<dbReference type="InterPro" id="IPR003661">
    <property type="entry name" value="HisK_dim/P_dom"/>
</dbReference>
<keyword evidence="6" id="KW-0808">Transferase</keyword>
<dbReference type="InterPro" id="IPR036097">
    <property type="entry name" value="HisK_dim/P_sf"/>
</dbReference>
<protein>
    <recommendedName>
        <fullName evidence="3">histidine kinase</fullName>
        <ecNumber evidence="3">2.7.13.3</ecNumber>
    </recommendedName>
</protein>
<keyword evidence="12" id="KW-0812">Transmembrane</keyword>
<evidence type="ECO:0000256" key="11">
    <source>
        <dbReference type="ARBA" id="ARBA00023136"/>
    </source>
</evidence>
<dbReference type="Proteomes" id="UP000285794">
    <property type="component" value="Unassembled WGS sequence"/>
</dbReference>
<evidence type="ECO:0000256" key="12">
    <source>
        <dbReference type="SAM" id="Phobius"/>
    </source>
</evidence>
<dbReference type="InterPro" id="IPR050736">
    <property type="entry name" value="Sensor_HK_Regulatory"/>
</dbReference>
<keyword evidence="15" id="KW-1185">Reference proteome</keyword>
<keyword evidence="7" id="KW-0547">Nucleotide-binding</keyword>
<dbReference type="GO" id="GO:0000155">
    <property type="term" value="F:phosphorelay sensor kinase activity"/>
    <property type="evidence" value="ECO:0007669"/>
    <property type="project" value="InterPro"/>
</dbReference>
<comment type="subcellular location">
    <subcellularLocation>
        <location evidence="2">Cell membrane</location>
    </subcellularLocation>
</comment>
<dbReference type="SMART" id="SM00388">
    <property type="entry name" value="HisKA"/>
    <property type="match status" value="1"/>
</dbReference>
<dbReference type="PANTHER" id="PTHR43711">
    <property type="entry name" value="TWO-COMPONENT HISTIDINE KINASE"/>
    <property type="match status" value="1"/>
</dbReference>
<keyword evidence="10" id="KW-0902">Two-component regulatory system</keyword>
<dbReference type="FunFam" id="3.30.565.10:FF:000023">
    <property type="entry name" value="PAS domain-containing sensor histidine kinase"/>
    <property type="match status" value="1"/>
</dbReference>
<dbReference type="PROSITE" id="PS50109">
    <property type="entry name" value="HIS_KIN"/>
    <property type="match status" value="1"/>
</dbReference>
<keyword evidence="9" id="KW-0067">ATP-binding</keyword>
<reference evidence="14 15" key="1">
    <citation type="submission" date="2018-07" db="EMBL/GenBank/DDBJ databases">
        <title>Draft genome sequence of Ancylomarina sp. M1P.</title>
        <authorList>
            <person name="Yadav S."/>
            <person name="Villanueva L."/>
            <person name="Damste J.S.S."/>
        </authorList>
    </citation>
    <scope>NUCLEOTIDE SEQUENCE [LARGE SCALE GENOMIC DNA]</scope>
    <source>
        <strain evidence="14 15">M1P</strain>
    </source>
</reference>
<evidence type="ECO:0000256" key="8">
    <source>
        <dbReference type="ARBA" id="ARBA00022777"/>
    </source>
</evidence>
<gene>
    <name evidence="14" type="ORF">DWB61_11425</name>
</gene>
<evidence type="ECO:0000256" key="2">
    <source>
        <dbReference type="ARBA" id="ARBA00004236"/>
    </source>
</evidence>
<evidence type="ECO:0000256" key="6">
    <source>
        <dbReference type="ARBA" id="ARBA00022679"/>
    </source>
</evidence>
<organism evidence="14 15">
    <name type="scientific">Ancylomarina euxinus</name>
    <dbReference type="NCBI Taxonomy" id="2283627"/>
    <lineage>
        <taxon>Bacteria</taxon>
        <taxon>Pseudomonadati</taxon>
        <taxon>Bacteroidota</taxon>
        <taxon>Bacteroidia</taxon>
        <taxon>Marinilabiliales</taxon>
        <taxon>Marinifilaceae</taxon>
        <taxon>Ancylomarina</taxon>
    </lineage>
</organism>
<dbReference type="CDD" id="cd00082">
    <property type="entry name" value="HisKA"/>
    <property type="match status" value="1"/>
</dbReference>
<evidence type="ECO:0000256" key="1">
    <source>
        <dbReference type="ARBA" id="ARBA00000085"/>
    </source>
</evidence>
<dbReference type="GO" id="GO:0005886">
    <property type="term" value="C:plasma membrane"/>
    <property type="evidence" value="ECO:0007669"/>
    <property type="project" value="UniProtKB-SubCell"/>
</dbReference>
<evidence type="ECO:0000256" key="4">
    <source>
        <dbReference type="ARBA" id="ARBA00022475"/>
    </source>
</evidence>
<dbReference type="GO" id="GO:0005524">
    <property type="term" value="F:ATP binding"/>
    <property type="evidence" value="ECO:0007669"/>
    <property type="project" value="UniProtKB-KW"/>
</dbReference>
<accession>A0A425Y050</accession>
<sequence>MTCKTLIIKKYKDSYFFYCCILLLILLFPFQANSQKLKEINRKRICLIHSYNCNFPTYTHVSKAINEFIDSTDYQIDVEFMNSKEFVDDVYIERFHDFLSYKLSKRKAYDLFLVADDYALEYVLKYEESLFKNKPIVFWGVNNIDLAIEQNSNPYCTGVVEDVSVKETLNLAKTLNPKLEEIFVISDNTITGKNDLKRMLKLKDLTTLVNIHTLNLSELSFSEFENNLQQLKGEKALLLLSLYRDKDFKYKPFYDGLNLIKKNSDLAIYHLWKHGVGEGIVGGNLIHHYRQTQEALKMADQILKGADIKDMPVLEESPNQCYLDYNELKRLNLMPAIFPNDWTIINRPSSSIHLSKRSLYLFLSISMCVCGLLFFFIYYAKKQNCLKKELIKAQRNANRVDELKNAFLSNISHEIRTPLNGILGFSEFLSLPDVNDDDRIKYFEIITENSHQLLNVVNEIVEIAKVQSGHSEIKMEMVDIYSLLSEIVPEYRLKSEQKNLKLMLMNSKVVKSVYADRQYLSKIIRKLLDNAIKFTHDGCIEIGYYKRMDFIEFYVKDTGIGISNDLVHIIFENFRQVQESDIRQYGGLGLGLSITKAFVKSMGGKIWVESKENKGSCFYFTLPYKEQDLASLISAEVYFSGN</sequence>
<proteinExistence type="predicted"/>
<feature type="transmembrane region" description="Helical" evidence="12">
    <location>
        <begin position="359"/>
        <end position="380"/>
    </location>
</feature>
<dbReference type="SUPFAM" id="SSF47384">
    <property type="entry name" value="Homodimeric domain of signal transducing histidine kinase"/>
    <property type="match status" value="1"/>
</dbReference>
<dbReference type="EMBL" id="QQWG01000010">
    <property type="protein sequence ID" value="RRG21023.1"/>
    <property type="molecule type" value="Genomic_DNA"/>
</dbReference>
<evidence type="ECO:0000313" key="14">
    <source>
        <dbReference type="EMBL" id="RRG21023.1"/>
    </source>
</evidence>
<feature type="domain" description="Histidine kinase" evidence="13">
    <location>
        <begin position="410"/>
        <end position="626"/>
    </location>
</feature>
<dbReference type="Gene3D" id="1.10.287.130">
    <property type="match status" value="1"/>
</dbReference>
<dbReference type="CDD" id="cd16922">
    <property type="entry name" value="HATPase_EvgS-ArcB-TorS-like"/>
    <property type="match status" value="1"/>
</dbReference>
<comment type="catalytic activity">
    <reaction evidence="1">
        <text>ATP + protein L-histidine = ADP + protein N-phospho-L-histidine.</text>
        <dbReference type="EC" id="2.7.13.3"/>
    </reaction>
</comment>
<evidence type="ECO:0000256" key="5">
    <source>
        <dbReference type="ARBA" id="ARBA00022553"/>
    </source>
</evidence>